<feature type="region of interest" description="Disordered" evidence="1">
    <location>
        <begin position="225"/>
        <end position="348"/>
    </location>
</feature>
<feature type="compositionally biased region" description="Polar residues" evidence="1">
    <location>
        <begin position="258"/>
        <end position="270"/>
    </location>
</feature>
<feature type="compositionally biased region" description="Polar residues" evidence="1">
    <location>
        <begin position="970"/>
        <end position="993"/>
    </location>
</feature>
<reference evidence="3" key="1">
    <citation type="submission" date="2020-05" db="UniProtKB">
        <authorList>
            <consortium name="EnsemblMetazoa"/>
        </authorList>
    </citation>
    <scope>IDENTIFICATION</scope>
    <source>
        <strain evidence="3">Yale</strain>
    </source>
</reference>
<feature type="domain" description="Chitin-binding type-2" evidence="2">
    <location>
        <begin position="98"/>
        <end position="155"/>
    </location>
</feature>
<dbReference type="InterPro" id="IPR052976">
    <property type="entry name" value="Scoloptoxin-like"/>
</dbReference>
<dbReference type="EnsemblMetazoa" id="GMOY002142-RA">
    <property type="protein sequence ID" value="GMOY002142-PA"/>
    <property type="gene ID" value="GMOY002142"/>
</dbReference>
<dbReference type="STRING" id="37546.A0A1B0FEW2"/>
<dbReference type="SMART" id="SM00494">
    <property type="entry name" value="ChtBD2"/>
    <property type="match status" value="1"/>
</dbReference>
<protein>
    <recommendedName>
        <fullName evidence="2">Chitin-binding type-2 domain-containing protein</fullName>
    </recommendedName>
</protein>
<feature type="compositionally biased region" description="Polar residues" evidence="1">
    <location>
        <begin position="877"/>
        <end position="888"/>
    </location>
</feature>
<dbReference type="Gene3D" id="2.170.140.10">
    <property type="entry name" value="Chitin binding domain"/>
    <property type="match status" value="1"/>
</dbReference>
<keyword evidence="4" id="KW-1185">Reference proteome</keyword>
<dbReference type="PANTHER" id="PTHR22933:SF42">
    <property type="entry name" value="FI18455P1-RELATED"/>
    <property type="match status" value="1"/>
</dbReference>
<dbReference type="GO" id="GO:0005576">
    <property type="term" value="C:extracellular region"/>
    <property type="evidence" value="ECO:0007669"/>
    <property type="project" value="InterPro"/>
</dbReference>
<dbReference type="SUPFAM" id="SSF57625">
    <property type="entry name" value="Invertebrate chitin-binding proteins"/>
    <property type="match status" value="1"/>
</dbReference>
<feature type="region of interest" description="Disordered" evidence="1">
    <location>
        <begin position="859"/>
        <end position="918"/>
    </location>
</feature>
<organism evidence="3 4">
    <name type="scientific">Glossina morsitans morsitans</name>
    <name type="common">Savannah tsetse fly</name>
    <dbReference type="NCBI Taxonomy" id="37546"/>
    <lineage>
        <taxon>Eukaryota</taxon>
        <taxon>Metazoa</taxon>
        <taxon>Ecdysozoa</taxon>
        <taxon>Arthropoda</taxon>
        <taxon>Hexapoda</taxon>
        <taxon>Insecta</taxon>
        <taxon>Pterygota</taxon>
        <taxon>Neoptera</taxon>
        <taxon>Endopterygota</taxon>
        <taxon>Diptera</taxon>
        <taxon>Brachycera</taxon>
        <taxon>Muscomorpha</taxon>
        <taxon>Hippoboscoidea</taxon>
        <taxon>Glossinidae</taxon>
        <taxon>Glossina</taxon>
    </lineage>
</organism>
<dbReference type="InterPro" id="IPR002557">
    <property type="entry name" value="Chitin-bd_dom"/>
</dbReference>
<dbReference type="GO" id="GO:0008061">
    <property type="term" value="F:chitin binding"/>
    <property type="evidence" value="ECO:0007669"/>
    <property type="project" value="InterPro"/>
</dbReference>
<accession>A0A1B0FEW2</accession>
<feature type="compositionally biased region" description="Low complexity" evidence="1">
    <location>
        <begin position="898"/>
        <end position="910"/>
    </location>
</feature>
<proteinExistence type="predicted"/>
<dbReference type="PROSITE" id="PS50940">
    <property type="entry name" value="CHIT_BIND_II"/>
    <property type="match status" value="1"/>
</dbReference>
<name>A0A1B0FEW2_GLOMM</name>
<dbReference type="PhylomeDB" id="A0A1B0FEW2"/>
<feature type="region of interest" description="Disordered" evidence="1">
    <location>
        <begin position="933"/>
        <end position="997"/>
    </location>
</feature>
<dbReference type="Proteomes" id="UP000092444">
    <property type="component" value="Unassembled WGS sequence"/>
</dbReference>
<sequence>MNIVKIIFKFAYGLIEGASVTSSMGICMNRLPARILARQTGATQFEEEHYEAHVNCNEHKHHLKKRASDEDVDYEVYQGVVGRPGIDFPIYPRIPKTSFSCRTYGNGYFADMETDCQVFHICEEGRKISFLCPNGTIFQQSELTCDWWFKVNCLGSSGFYADSAELLNKQKVQRLKPAVPVKGFNIVGGGLNIKPRVPIKNTERSRINNKSERRIDSEEIPSLESFDFDDVSGEKPHKVPSKPALSNIESNDNDNESQITAESSSFVNNHNRNDYGYEKSNKQVAKISHSSTQTSKKTTVTERGSQSRSTYNNNQFNNESTERARKGQRGSQRYREEKKSQKLVNDNENYSVNDNVYITKSAQLQQNTTPSYFSGTYSTAKRLETTRSTPFYTPTVPTIQKAKNAESKTKATTTVAHANSHRFGPNAIAHFQVFTESSYAPSSTTEISDVEVIVPTTIKPPVVIGMRHFHGDKGPSEVHRVIMHGNGKLNIGLSSQKVYIEKLVESTTAVSTGATYLPKNVSFTNFSNDGASGDLLLFAPVPTVVIEDNVSRNVNDMVKTMNMLKSKLEDVEIVKGSGKTRSGLDIPPSSGPDALISLAQYFATESSQATGHRSNNLIEEPLNKSKNDAGTPLPTISVRVLEQKLSDTTTTLTTESSVGVLVKANDIKSGLLSNATVHKYSTLFGLKDAKENSTDPSEGLLSHVNDTGNASVTIASFPQIASTDATIRVLAEKPESRKIAKVFSNALSSYLEDPKTFREKLEAARPTEPPVGGKSYTNFVTTTNTPLFNSGTAASYLPTTKIPSIVPVQTTDPPSIAAEINSNFDTSTHLADLASTTEIFDYTTLKFSSEQKHSLELSAELEPPTPDSGEGEEFLQREQTQSFVNPLNQLRREEQSKSLKTTTSTTAKPTDNPWNALSEKDYLDPLMINDGLMKERKTKSSTITPNTYGRREVSGPATQSSSHKPDSKSQAELLSESHYSSTGLTSERSINTRSESKDPWQDLFETYHIPRETLPSNSGLQRIANKLFGGLNENEALHLKNVMAQAEHNRQVLSLLLLLIQTCDDQNGKALERSRKHLLNALIDMDGKITDETQGKTAHRKETLTTTEKWPITTYRRTGSGEEITTSTAHYPSTTTEQPSTTMSAIVLSTLSSAFSSDEQTTKFEIRVEDPEEEILTAASSNSDTSSDKRALELLKSLYSLASKFTNRR</sequence>
<feature type="compositionally biased region" description="Low complexity" evidence="1">
    <location>
        <begin position="286"/>
        <end position="298"/>
    </location>
</feature>
<evidence type="ECO:0000313" key="3">
    <source>
        <dbReference type="EnsemblMetazoa" id="GMOY002142-PA"/>
    </source>
</evidence>
<feature type="compositionally biased region" description="Basic and acidic residues" evidence="1">
    <location>
        <begin position="271"/>
        <end position="281"/>
    </location>
</feature>
<evidence type="ECO:0000313" key="4">
    <source>
        <dbReference type="Proteomes" id="UP000092444"/>
    </source>
</evidence>
<evidence type="ECO:0000259" key="2">
    <source>
        <dbReference type="PROSITE" id="PS50940"/>
    </source>
</evidence>
<dbReference type="EMBL" id="CCAG010001916">
    <property type="status" value="NOT_ANNOTATED_CDS"/>
    <property type="molecule type" value="Genomic_DNA"/>
</dbReference>
<dbReference type="Pfam" id="PF01607">
    <property type="entry name" value="CBM_14"/>
    <property type="match status" value="1"/>
</dbReference>
<dbReference type="PANTHER" id="PTHR22933">
    <property type="entry name" value="FI18007P1-RELATED"/>
    <property type="match status" value="1"/>
</dbReference>
<evidence type="ECO:0000256" key="1">
    <source>
        <dbReference type="SAM" id="MobiDB-lite"/>
    </source>
</evidence>
<dbReference type="AlphaFoldDB" id="A0A1B0FEW2"/>
<feature type="compositionally biased region" description="Polar residues" evidence="1">
    <location>
        <begin position="302"/>
        <end position="319"/>
    </location>
</feature>
<dbReference type="InterPro" id="IPR036508">
    <property type="entry name" value="Chitin-bd_dom_sf"/>
</dbReference>
<dbReference type="VEuPathDB" id="VectorBase:GMOY002142"/>